<reference evidence="2" key="1">
    <citation type="submission" date="2016-05" db="EMBL/GenBank/DDBJ databases">
        <authorList>
            <person name="Lavstsen T."/>
            <person name="Jespersen J.S."/>
        </authorList>
    </citation>
    <scope>NUCLEOTIDE SEQUENCE</scope>
    <source>
        <tissue evidence="2">Brain</tissue>
    </source>
</reference>
<keyword evidence="2" id="KW-0675">Receptor</keyword>
<sequence length="40" mass="4651">MFSSRDAQRSRPARSNPTVSLRHQSKLPLWSGRTSRSRPR</sequence>
<name>A0A1A8GDW2_9TELE</name>
<feature type="compositionally biased region" description="Polar residues" evidence="1">
    <location>
        <begin position="13"/>
        <end position="22"/>
    </location>
</feature>
<gene>
    <name evidence="2" type="primary">NR2F6</name>
</gene>
<dbReference type="AlphaFoldDB" id="A0A1A8GDW2"/>
<reference evidence="2" key="2">
    <citation type="submission" date="2016-06" db="EMBL/GenBank/DDBJ databases">
        <title>The genome of a short-lived fish provides insights into sex chromosome evolution and the genetic control of aging.</title>
        <authorList>
            <person name="Reichwald K."/>
            <person name="Felder M."/>
            <person name="Petzold A."/>
            <person name="Koch P."/>
            <person name="Groth M."/>
            <person name="Platzer M."/>
        </authorList>
    </citation>
    <scope>NUCLEOTIDE SEQUENCE</scope>
    <source>
        <tissue evidence="2">Brain</tissue>
    </source>
</reference>
<evidence type="ECO:0000313" key="2">
    <source>
        <dbReference type="EMBL" id="SBQ69372.1"/>
    </source>
</evidence>
<organism evidence="2">
    <name type="scientific">Nothobranchius korthausae</name>
    <dbReference type="NCBI Taxonomy" id="1143690"/>
    <lineage>
        <taxon>Eukaryota</taxon>
        <taxon>Metazoa</taxon>
        <taxon>Chordata</taxon>
        <taxon>Craniata</taxon>
        <taxon>Vertebrata</taxon>
        <taxon>Euteleostomi</taxon>
        <taxon>Actinopterygii</taxon>
        <taxon>Neopterygii</taxon>
        <taxon>Teleostei</taxon>
        <taxon>Neoteleostei</taxon>
        <taxon>Acanthomorphata</taxon>
        <taxon>Ovalentaria</taxon>
        <taxon>Atherinomorphae</taxon>
        <taxon>Cyprinodontiformes</taxon>
        <taxon>Nothobranchiidae</taxon>
        <taxon>Nothobranchius</taxon>
    </lineage>
</organism>
<evidence type="ECO:0000256" key="1">
    <source>
        <dbReference type="SAM" id="MobiDB-lite"/>
    </source>
</evidence>
<accession>A0A1A8GDW2</accession>
<proteinExistence type="predicted"/>
<feature type="region of interest" description="Disordered" evidence="1">
    <location>
        <begin position="1"/>
        <end position="40"/>
    </location>
</feature>
<dbReference type="EMBL" id="HAEC01001295">
    <property type="protein sequence ID" value="SBQ69372.1"/>
    <property type="molecule type" value="Transcribed_RNA"/>
</dbReference>
<protein>
    <submittedName>
        <fullName evidence="2">Nuclear receptor subfamily 2, group F, member 6</fullName>
    </submittedName>
</protein>
<feature type="non-terminal residue" evidence="2">
    <location>
        <position position="40"/>
    </location>
</feature>